<dbReference type="Proteomes" id="UP001242732">
    <property type="component" value="Chromosome"/>
</dbReference>
<proteinExistence type="predicted"/>
<reference evidence="2 3" key="1">
    <citation type="submission" date="2023-06" db="EMBL/GenBank/DDBJ databases">
        <authorList>
            <person name="Ham H."/>
            <person name="Park D.S."/>
        </authorList>
    </citation>
    <scope>NUCLEOTIDE SEQUENCE [LARGE SCALE GENOMIC DNA]</scope>
    <source>
        <strain evidence="2 3">KACC 17005</strain>
    </source>
</reference>
<keyword evidence="3" id="KW-1185">Reference proteome</keyword>
<protein>
    <submittedName>
        <fullName evidence="2">Uncharacterized protein</fullName>
    </submittedName>
</protein>
<name>A0ABY9AIJ0_PARCI</name>
<dbReference type="RefSeq" id="WP_011795983.1">
    <property type="nucleotide sequence ID" value="NZ_CP023687.1"/>
</dbReference>
<evidence type="ECO:0000313" key="3">
    <source>
        <dbReference type="Proteomes" id="UP001242732"/>
    </source>
</evidence>
<evidence type="ECO:0000313" key="2">
    <source>
        <dbReference type="EMBL" id="WIY46697.1"/>
    </source>
</evidence>
<dbReference type="EMBL" id="CP127363">
    <property type="protein sequence ID" value="WIY46697.1"/>
    <property type="molecule type" value="Genomic_DNA"/>
</dbReference>
<sequence>MSDTKSPAEQPAALKELTSAEAAKRVQRKVVERVEAKGEDGKPVAQVREKRVPVKADEVLSFRDYGTYVVVVTRDGQKLSSLDSEAAAR</sequence>
<evidence type="ECO:0000256" key="1">
    <source>
        <dbReference type="SAM" id="MobiDB-lite"/>
    </source>
</evidence>
<accession>A0ABY9AIJ0</accession>
<feature type="region of interest" description="Disordered" evidence="1">
    <location>
        <begin position="1"/>
        <end position="21"/>
    </location>
</feature>
<organism evidence="2 3">
    <name type="scientific">Paracidovorax citrulli</name>
    <name type="common">Acidovorax citrulli</name>
    <dbReference type="NCBI Taxonomy" id="80869"/>
    <lineage>
        <taxon>Bacteria</taxon>
        <taxon>Pseudomonadati</taxon>
        <taxon>Pseudomonadota</taxon>
        <taxon>Betaproteobacteria</taxon>
        <taxon>Burkholderiales</taxon>
        <taxon>Comamonadaceae</taxon>
        <taxon>Paracidovorax</taxon>
    </lineage>
</organism>
<gene>
    <name evidence="2" type="ORF">QRO08_12580</name>
</gene>